<feature type="domain" description="HTH merR-type" evidence="2">
    <location>
        <begin position="10"/>
        <end position="77"/>
    </location>
</feature>
<evidence type="ECO:0000313" key="4">
    <source>
        <dbReference type="Proteomes" id="UP001183176"/>
    </source>
</evidence>
<dbReference type="CDD" id="cd04776">
    <property type="entry name" value="HTH_GnyR"/>
    <property type="match status" value="1"/>
</dbReference>
<dbReference type="Gene3D" id="1.10.1660.10">
    <property type="match status" value="1"/>
</dbReference>
<comment type="caution">
    <text evidence="3">The sequence shown here is derived from an EMBL/GenBank/DDBJ whole genome shotgun (WGS) entry which is preliminary data.</text>
</comment>
<evidence type="ECO:0000256" key="1">
    <source>
        <dbReference type="ARBA" id="ARBA00023125"/>
    </source>
</evidence>
<keyword evidence="1 3" id="KW-0238">DNA-binding</keyword>
<dbReference type="PANTHER" id="PTHR30204:SF58">
    <property type="entry name" value="HTH-TYPE TRANSCRIPTIONAL REGULATOR YFMP"/>
    <property type="match status" value="1"/>
</dbReference>
<keyword evidence="4" id="KW-1185">Reference proteome</keyword>
<dbReference type="Proteomes" id="UP001183176">
    <property type="component" value="Unassembled WGS sequence"/>
</dbReference>
<evidence type="ECO:0000259" key="2">
    <source>
        <dbReference type="PROSITE" id="PS50937"/>
    </source>
</evidence>
<dbReference type="PROSITE" id="PS50937">
    <property type="entry name" value="HTH_MERR_2"/>
    <property type="match status" value="1"/>
</dbReference>
<dbReference type="RefSeq" id="WP_311423071.1">
    <property type="nucleotide sequence ID" value="NZ_JAVREH010000011.1"/>
</dbReference>
<dbReference type="GO" id="GO:0003677">
    <property type="term" value="F:DNA binding"/>
    <property type="evidence" value="ECO:0007669"/>
    <property type="project" value="UniProtKB-KW"/>
</dbReference>
<protein>
    <submittedName>
        <fullName evidence="3">MerR family DNA-binding transcriptional regulator</fullName>
    </submittedName>
</protein>
<organism evidence="3 4">
    <name type="scientific">Jatrophihabitans lederbergiae</name>
    <dbReference type="NCBI Taxonomy" id="3075547"/>
    <lineage>
        <taxon>Bacteria</taxon>
        <taxon>Bacillati</taxon>
        <taxon>Actinomycetota</taxon>
        <taxon>Actinomycetes</taxon>
        <taxon>Jatrophihabitantales</taxon>
        <taxon>Jatrophihabitantaceae</taxon>
        <taxon>Jatrophihabitans</taxon>
    </lineage>
</organism>
<dbReference type="SUPFAM" id="SSF46955">
    <property type="entry name" value="Putative DNA-binding domain"/>
    <property type="match status" value="1"/>
</dbReference>
<dbReference type="InterPro" id="IPR000551">
    <property type="entry name" value="MerR-type_HTH_dom"/>
</dbReference>
<dbReference type="SMART" id="SM00422">
    <property type="entry name" value="HTH_MERR"/>
    <property type="match status" value="1"/>
</dbReference>
<dbReference type="InterPro" id="IPR009061">
    <property type="entry name" value="DNA-bd_dom_put_sf"/>
</dbReference>
<proteinExistence type="predicted"/>
<dbReference type="PANTHER" id="PTHR30204">
    <property type="entry name" value="REDOX-CYCLING DRUG-SENSING TRANSCRIPTIONAL ACTIVATOR SOXR"/>
    <property type="match status" value="1"/>
</dbReference>
<name>A0ABU2JBR3_9ACTN</name>
<dbReference type="InterPro" id="IPR047057">
    <property type="entry name" value="MerR_fam"/>
</dbReference>
<accession>A0ABU2JBR3</accession>
<dbReference type="EMBL" id="JAVREH010000011">
    <property type="protein sequence ID" value="MDT0261919.1"/>
    <property type="molecule type" value="Genomic_DNA"/>
</dbReference>
<gene>
    <name evidence="3" type="ORF">RM423_10975</name>
</gene>
<evidence type="ECO:0000313" key="3">
    <source>
        <dbReference type="EMBL" id="MDT0261919.1"/>
    </source>
</evidence>
<reference evidence="4" key="1">
    <citation type="submission" date="2023-07" db="EMBL/GenBank/DDBJ databases">
        <title>30 novel species of actinomycetes from the DSMZ collection.</title>
        <authorList>
            <person name="Nouioui I."/>
        </authorList>
    </citation>
    <scope>NUCLEOTIDE SEQUENCE [LARGE SCALE GENOMIC DNA]</scope>
    <source>
        <strain evidence="4">DSM 44399</strain>
    </source>
</reference>
<sequence length="132" mass="14869">MPSTTEASRTWTVGKLADELGVTTRTLRFYEAEGLVTPARAGTSRVYDHRDRARLRLILRGKRFGMSLSEIREIVDMYDGAASSERRQLETLLARLGEITTDLQARQRDLARTLSEVGDVAAQCRQRLDELG</sequence>
<dbReference type="Pfam" id="PF13411">
    <property type="entry name" value="MerR_1"/>
    <property type="match status" value="1"/>
</dbReference>
<dbReference type="PROSITE" id="PS00552">
    <property type="entry name" value="HTH_MERR_1"/>
    <property type="match status" value="1"/>
</dbReference>